<dbReference type="Proteomes" id="UP001151760">
    <property type="component" value="Unassembled WGS sequence"/>
</dbReference>
<feature type="domain" description="Reverse transcriptase zinc-binding" evidence="1">
    <location>
        <begin position="155"/>
        <end position="221"/>
    </location>
</feature>
<dbReference type="Pfam" id="PF13966">
    <property type="entry name" value="zf-RVT"/>
    <property type="match status" value="1"/>
</dbReference>
<dbReference type="EMBL" id="BQNB010011142">
    <property type="protein sequence ID" value="GJS86722.1"/>
    <property type="molecule type" value="Genomic_DNA"/>
</dbReference>
<proteinExistence type="predicted"/>
<reference evidence="2" key="2">
    <citation type="submission" date="2022-01" db="EMBL/GenBank/DDBJ databases">
        <authorList>
            <person name="Yamashiro T."/>
            <person name="Shiraishi A."/>
            <person name="Satake H."/>
            <person name="Nakayama K."/>
        </authorList>
    </citation>
    <scope>NUCLEOTIDE SEQUENCE</scope>
</reference>
<comment type="caution">
    <text evidence="2">The sequence shown here is derived from an EMBL/GenBank/DDBJ whole genome shotgun (WGS) entry which is preliminary data.</text>
</comment>
<sequence>MRARFFWGADVGEKKLHWVSWSRVMASRLEGGLGVSSLFSLNRAMLFKWFWRFFHNPNALWVSVIRVLHGHCGRLRDLSMVGAHSGPWKGIISALRQLKDRGDGLQDVCYFSGREAFLISPQHDKLRWTLDSSDEFSVSSARYFLDGRSLFRGGSSNRWNNFVPPKLNILLWRIGLARIPTRDNLVSRGIVLNTSLCPVCCTSLETVEHVFADCVELRGIWSNISRWWNVPIPSPASVDSFINWADQSKLSVMQRKCFDAVICTAF</sequence>
<gene>
    <name evidence="2" type="ORF">Tco_0769358</name>
</gene>
<dbReference type="InterPro" id="IPR026960">
    <property type="entry name" value="RVT-Znf"/>
</dbReference>
<protein>
    <submittedName>
        <fullName evidence="2">RNA-directed DNA polymerase, eukaryota</fullName>
    </submittedName>
</protein>
<accession>A0ABQ4ZC34</accession>
<dbReference type="PANTHER" id="PTHR33116:SF78">
    <property type="entry name" value="OS12G0587133 PROTEIN"/>
    <property type="match status" value="1"/>
</dbReference>
<dbReference type="PANTHER" id="PTHR33116">
    <property type="entry name" value="REVERSE TRANSCRIPTASE ZINC-BINDING DOMAIN-CONTAINING PROTEIN-RELATED-RELATED"/>
    <property type="match status" value="1"/>
</dbReference>
<reference evidence="2" key="1">
    <citation type="journal article" date="2022" name="Int. J. Mol. Sci.">
        <title>Draft Genome of Tanacetum Coccineum: Genomic Comparison of Closely Related Tanacetum-Family Plants.</title>
        <authorList>
            <person name="Yamashiro T."/>
            <person name="Shiraishi A."/>
            <person name="Nakayama K."/>
            <person name="Satake H."/>
        </authorList>
    </citation>
    <scope>NUCLEOTIDE SEQUENCE</scope>
</reference>
<dbReference type="GO" id="GO:0003964">
    <property type="term" value="F:RNA-directed DNA polymerase activity"/>
    <property type="evidence" value="ECO:0007669"/>
    <property type="project" value="UniProtKB-KW"/>
</dbReference>
<name>A0ABQ4ZC34_9ASTR</name>
<keyword evidence="2" id="KW-0808">Transferase</keyword>
<keyword evidence="2" id="KW-0548">Nucleotidyltransferase</keyword>
<keyword evidence="2" id="KW-0695">RNA-directed DNA polymerase</keyword>
<organism evidence="2 3">
    <name type="scientific">Tanacetum coccineum</name>
    <dbReference type="NCBI Taxonomy" id="301880"/>
    <lineage>
        <taxon>Eukaryota</taxon>
        <taxon>Viridiplantae</taxon>
        <taxon>Streptophyta</taxon>
        <taxon>Embryophyta</taxon>
        <taxon>Tracheophyta</taxon>
        <taxon>Spermatophyta</taxon>
        <taxon>Magnoliopsida</taxon>
        <taxon>eudicotyledons</taxon>
        <taxon>Gunneridae</taxon>
        <taxon>Pentapetalae</taxon>
        <taxon>asterids</taxon>
        <taxon>campanulids</taxon>
        <taxon>Asterales</taxon>
        <taxon>Asteraceae</taxon>
        <taxon>Asteroideae</taxon>
        <taxon>Anthemideae</taxon>
        <taxon>Anthemidinae</taxon>
        <taxon>Tanacetum</taxon>
    </lineage>
</organism>
<evidence type="ECO:0000259" key="1">
    <source>
        <dbReference type="Pfam" id="PF13966"/>
    </source>
</evidence>
<evidence type="ECO:0000313" key="3">
    <source>
        <dbReference type="Proteomes" id="UP001151760"/>
    </source>
</evidence>
<evidence type="ECO:0000313" key="2">
    <source>
        <dbReference type="EMBL" id="GJS86722.1"/>
    </source>
</evidence>
<keyword evidence="3" id="KW-1185">Reference proteome</keyword>